<proteinExistence type="predicted"/>
<keyword evidence="1" id="KW-0472">Membrane</keyword>
<keyword evidence="1" id="KW-1133">Transmembrane helix</keyword>
<evidence type="ECO:0000313" key="2">
    <source>
        <dbReference type="EMBL" id="PON76171.1"/>
    </source>
</evidence>
<reference evidence="3" key="1">
    <citation type="submission" date="2016-06" db="EMBL/GenBank/DDBJ databases">
        <title>Parallel loss of symbiosis genes in relatives of nitrogen-fixing non-legume Parasponia.</title>
        <authorList>
            <person name="Van Velzen R."/>
            <person name="Holmer R."/>
            <person name="Bu F."/>
            <person name="Rutten L."/>
            <person name="Van Zeijl A."/>
            <person name="Liu W."/>
            <person name="Santuari L."/>
            <person name="Cao Q."/>
            <person name="Sharma T."/>
            <person name="Shen D."/>
            <person name="Roswanjaya Y."/>
            <person name="Wardhani T."/>
            <person name="Kalhor M.S."/>
            <person name="Jansen J."/>
            <person name="Van den Hoogen J."/>
            <person name="Gungor B."/>
            <person name="Hartog M."/>
            <person name="Hontelez J."/>
            <person name="Verver J."/>
            <person name="Yang W.-C."/>
            <person name="Schijlen E."/>
            <person name="Repin R."/>
            <person name="Schilthuizen M."/>
            <person name="Schranz E."/>
            <person name="Heidstra R."/>
            <person name="Miyata K."/>
            <person name="Fedorova E."/>
            <person name="Kohlen W."/>
            <person name="Bisseling T."/>
            <person name="Smit S."/>
            <person name="Geurts R."/>
        </authorList>
    </citation>
    <scope>NUCLEOTIDE SEQUENCE [LARGE SCALE GENOMIC DNA]</scope>
    <source>
        <strain evidence="3">cv. WU1-14</strain>
    </source>
</reference>
<organism evidence="2 3">
    <name type="scientific">Parasponia andersonii</name>
    <name type="common">Sponia andersonii</name>
    <dbReference type="NCBI Taxonomy" id="3476"/>
    <lineage>
        <taxon>Eukaryota</taxon>
        <taxon>Viridiplantae</taxon>
        <taxon>Streptophyta</taxon>
        <taxon>Embryophyta</taxon>
        <taxon>Tracheophyta</taxon>
        <taxon>Spermatophyta</taxon>
        <taxon>Magnoliopsida</taxon>
        <taxon>eudicotyledons</taxon>
        <taxon>Gunneridae</taxon>
        <taxon>Pentapetalae</taxon>
        <taxon>rosids</taxon>
        <taxon>fabids</taxon>
        <taxon>Rosales</taxon>
        <taxon>Cannabaceae</taxon>
        <taxon>Parasponia</taxon>
    </lineage>
</organism>
<protein>
    <submittedName>
        <fullName evidence="2">Uncharacterized protein</fullName>
    </submittedName>
</protein>
<dbReference type="AlphaFoldDB" id="A0A2P5DSB4"/>
<evidence type="ECO:0000256" key="1">
    <source>
        <dbReference type="SAM" id="Phobius"/>
    </source>
</evidence>
<keyword evidence="1" id="KW-0812">Transmembrane</keyword>
<keyword evidence="3" id="KW-1185">Reference proteome</keyword>
<name>A0A2P5DSB4_PARAD</name>
<dbReference type="EMBL" id="JXTB01000019">
    <property type="protein sequence ID" value="PON76171.1"/>
    <property type="molecule type" value="Genomic_DNA"/>
</dbReference>
<dbReference type="Proteomes" id="UP000237105">
    <property type="component" value="Unassembled WGS sequence"/>
</dbReference>
<evidence type="ECO:0000313" key="3">
    <source>
        <dbReference type="Proteomes" id="UP000237105"/>
    </source>
</evidence>
<comment type="caution">
    <text evidence="2">The sequence shown here is derived from an EMBL/GenBank/DDBJ whole genome shotgun (WGS) entry which is preliminary data.</text>
</comment>
<feature type="transmembrane region" description="Helical" evidence="1">
    <location>
        <begin position="80"/>
        <end position="104"/>
    </location>
</feature>
<sequence length="105" mass="12138">MACWFRVDESYQPHCNLVASNNNDNKTDSATVFMTTKLMIGNSKYLSITHNGSTCLHPSYHDRALKLLNVLRVPQIKKSLMLLLAYLILLLKMIFMWNFTLIFVL</sequence>
<dbReference type="OrthoDB" id="1937754at2759"/>
<accession>A0A2P5DSB4</accession>
<gene>
    <name evidence="2" type="ORF">PanWU01x14_035890</name>
</gene>